<dbReference type="Proteomes" id="UP000027195">
    <property type="component" value="Unassembled WGS sequence"/>
</dbReference>
<gene>
    <name evidence="1" type="ORF">BOTBODRAFT_32937</name>
</gene>
<dbReference type="AlphaFoldDB" id="A0A067MRC4"/>
<organism evidence="1 2">
    <name type="scientific">Botryobasidium botryosum (strain FD-172 SS1)</name>
    <dbReference type="NCBI Taxonomy" id="930990"/>
    <lineage>
        <taxon>Eukaryota</taxon>
        <taxon>Fungi</taxon>
        <taxon>Dikarya</taxon>
        <taxon>Basidiomycota</taxon>
        <taxon>Agaricomycotina</taxon>
        <taxon>Agaricomycetes</taxon>
        <taxon>Cantharellales</taxon>
        <taxon>Botryobasidiaceae</taxon>
        <taxon>Botryobasidium</taxon>
    </lineage>
</organism>
<evidence type="ECO:0000313" key="2">
    <source>
        <dbReference type="Proteomes" id="UP000027195"/>
    </source>
</evidence>
<dbReference type="EMBL" id="KL198039">
    <property type="protein sequence ID" value="KDQ14151.1"/>
    <property type="molecule type" value="Genomic_DNA"/>
</dbReference>
<accession>A0A067MRC4</accession>
<evidence type="ECO:0000313" key="1">
    <source>
        <dbReference type="EMBL" id="KDQ14151.1"/>
    </source>
</evidence>
<dbReference type="InParanoid" id="A0A067MRC4"/>
<dbReference type="HOGENOM" id="CLU_3019791_0_0_1"/>
<reference evidence="2" key="1">
    <citation type="journal article" date="2014" name="Proc. Natl. Acad. Sci. U.S.A.">
        <title>Extensive sampling of basidiomycete genomes demonstrates inadequacy of the white-rot/brown-rot paradigm for wood decay fungi.</title>
        <authorList>
            <person name="Riley R."/>
            <person name="Salamov A.A."/>
            <person name="Brown D.W."/>
            <person name="Nagy L.G."/>
            <person name="Floudas D."/>
            <person name="Held B.W."/>
            <person name="Levasseur A."/>
            <person name="Lombard V."/>
            <person name="Morin E."/>
            <person name="Otillar R."/>
            <person name="Lindquist E.A."/>
            <person name="Sun H."/>
            <person name="LaButti K.M."/>
            <person name="Schmutz J."/>
            <person name="Jabbour D."/>
            <person name="Luo H."/>
            <person name="Baker S.E."/>
            <person name="Pisabarro A.G."/>
            <person name="Walton J.D."/>
            <person name="Blanchette R.A."/>
            <person name="Henrissat B."/>
            <person name="Martin F."/>
            <person name="Cullen D."/>
            <person name="Hibbett D.S."/>
            <person name="Grigoriev I.V."/>
        </authorList>
    </citation>
    <scope>NUCLEOTIDE SEQUENCE [LARGE SCALE GENOMIC DNA]</scope>
    <source>
        <strain evidence="2">FD-172 SS1</strain>
    </source>
</reference>
<feature type="non-terminal residue" evidence="1">
    <location>
        <position position="56"/>
    </location>
</feature>
<protein>
    <submittedName>
        <fullName evidence="1">Uncharacterized protein</fullName>
    </submittedName>
</protein>
<sequence>MRAPIPSTLAPWRRRAWQSRAAHLQTQHPPAPLAQCPLVWSVCPTRPGRTLLVVSL</sequence>
<proteinExistence type="predicted"/>
<keyword evidence="2" id="KW-1185">Reference proteome</keyword>
<name>A0A067MRC4_BOTB1</name>